<gene>
    <name evidence="2" type="ORF">GCM10009789_06140</name>
</gene>
<name>A0ABN2CAX7_9ACTN</name>
<dbReference type="InterPro" id="IPR051908">
    <property type="entry name" value="Ribosomal_N-acetyltransferase"/>
</dbReference>
<dbReference type="Pfam" id="PF13302">
    <property type="entry name" value="Acetyltransf_3"/>
    <property type="match status" value="1"/>
</dbReference>
<dbReference type="InterPro" id="IPR000182">
    <property type="entry name" value="GNAT_dom"/>
</dbReference>
<dbReference type="PANTHER" id="PTHR43441:SF11">
    <property type="entry name" value="RIBOSOMAL-PROTEIN-SERINE ACETYLTRANSFERASE"/>
    <property type="match status" value="1"/>
</dbReference>
<dbReference type="Proteomes" id="UP001500393">
    <property type="component" value="Unassembled WGS sequence"/>
</dbReference>
<dbReference type="InterPro" id="IPR016181">
    <property type="entry name" value="Acyl_CoA_acyltransferase"/>
</dbReference>
<feature type="domain" description="N-acetyltransferase" evidence="1">
    <location>
        <begin position="53"/>
        <end position="193"/>
    </location>
</feature>
<proteinExistence type="predicted"/>
<keyword evidence="3" id="KW-1185">Reference proteome</keyword>
<accession>A0ABN2CAX7</accession>
<dbReference type="PANTHER" id="PTHR43441">
    <property type="entry name" value="RIBOSOMAL-PROTEIN-SERINE ACETYLTRANSFERASE"/>
    <property type="match status" value="1"/>
</dbReference>
<dbReference type="EMBL" id="BAAAOS010000006">
    <property type="protein sequence ID" value="GAA1555461.1"/>
    <property type="molecule type" value="Genomic_DNA"/>
</dbReference>
<dbReference type="Gene3D" id="3.40.630.30">
    <property type="match status" value="1"/>
</dbReference>
<comment type="caution">
    <text evidence="2">The sequence shown here is derived from an EMBL/GenBank/DDBJ whole genome shotgun (WGS) entry which is preliminary data.</text>
</comment>
<organism evidence="2 3">
    <name type="scientific">Kribbella sancticallisti</name>
    <dbReference type="NCBI Taxonomy" id="460087"/>
    <lineage>
        <taxon>Bacteria</taxon>
        <taxon>Bacillati</taxon>
        <taxon>Actinomycetota</taxon>
        <taxon>Actinomycetes</taxon>
        <taxon>Propionibacteriales</taxon>
        <taxon>Kribbellaceae</taxon>
        <taxon>Kribbella</taxon>
    </lineage>
</organism>
<sequence length="221" mass="24132">MEGQTARVLSDVWPVYGLAVSTQRVTLRLPTDEELGELARLAGDGVHAPGERPFLTPWTEGSALDRAQSVLRGHWGQLAGWDVRSWGLGMGVFGADDEPLGMVSLRARDFPVVREVVTSSWLGLRFQGVGLGTEARVGLLGLAFDHLGAEAALTEVFQDNHASQGVSRKLGYEPDGISRDARGDEVLVSDRLRLTVEKWRGVERPPVRVTGLEECRQMFTG</sequence>
<protein>
    <submittedName>
        <fullName evidence="2">GNAT family protein</fullName>
    </submittedName>
</protein>
<evidence type="ECO:0000313" key="2">
    <source>
        <dbReference type="EMBL" id="GAA1555461.1"/>
    </source>
</evidence>
<dbReference type="PROSITE" id="PS51186">
    <property type="entry name" value="GNAT"/>
    <property type="match status" value="1"/>
</dbReference>
<dbReference type="SUPFAM" id="SSF55729">
    <property type="entry name" value="Acyl-CoA N-acyltransferases (Nat)"/>
    <property type="match status" value="1"/>
</dbReference>
<evidence type="ECO:0000259" key="1">
    <source>
        <dbReference type="PROSITE" id="PS51186"/>
    </source>
</evidence>
<reference evidence="2 3" key="1">
    <citation type="journal article" date="2019" name="Int. J. Syst. Evol. Microbiol.">
        <title>The Global Catalogue of Microorganisms (GCM) 10K type strain sequencing project: providing services to taxonomists for standard genome sequencing and annotation.</title>
        <authorList>
            <consortium name="The Broad Institute Genomics Platform"/>
            <consortium name="The Broad Institute Genome Sequencing Center for Infectious Disease"/>
            <person name="Wu L."/>
            <person name="Ma J."/>
        </authorList>
    </citation>
    <scope>NUCLEOTIDE SEQUENCE [LARGE SCALE GENOMIC DNA]</scope>
    <source>
        <strain evidence="2 3">JCM 14969</strain>
    </source>
</reference>
<evidence type="ECO:0000313" key="3">
    <source>
        <dbReference type="Proteomes" id="UP001500393"/>
    </source>
</evidence>